<name>A0A8S5U8J8_9CAUD</name>
<sequence length="98" mass="11519">MEKYAEISDLEGYLKEAKIPYEIGKLYDGFQIGIPKIWEEERQISVIEHSSSYGSAFDLLELQYPDGEVRGFLKAETAFKLIQRIMEKWHEEEIETEN</sequence>
<evidence type="ECO:0000313" key="1">
    <source>
        <dbReference type="EMBL" id="DAF90791.1"/>
    </source>
</evidence>
<protein>
    <submittedName>
        <fullName evidence="1">Uncharacterized protein</fullName>
    </submittedName>
</protein>
<organism evidence="1">
    <name type="scientific">Myoviridae sp. ctp7F23</name>
    <dbReference type="NCBI Taxonomy" id="2825174"/>
    <lineage>
        <taxon>Viruses</taxon>
        <taxon>Duplodnaviria</taxon>
        <taxon>Heunggongvirae</taxon>
        <taxon>Uroviricota</taxon>
        <taxon>Caudoviricetes</taxon>
    </lineage>
</organism>
<reference evidence="1" key="1">
    <citation type="journal article" date="2021" name="Proc. Natl. Acad. Sci. U.S.A.">
        <title>A Catalog of Tens of Thousands of Viruses from Human Metagenomes Reveals Hidden Associations with Chronic Diseases.</title>
        <authorList>
            <person name="Tisza M.J."/>
            <person name="Buck C.B."/>
        </authorList>
    </citation>
    <scope>NUCLEOTIDE SEQUENCE</scope>
    <source>
        <strain evidence="1">Ctp7F23</strain>
    </source>
</reference>
<proteinExistence type="predicted"/>
<dbReference type="EMBL" id="BK016037">
    <property type="protein sequence ID" value="DAF90791.1"/>
    <property type="molecule type" value="Genomic_DNA"/>
</dbReference>
<accession>A0A8S5U8J8</accession>